<dbReference type="Proteomes" id="UP001218246">
    <property type="component" value="Unassembled WGS sequence"/>
</dbReference>
<dbReference type="Pfam" id="PF04545">
    <property type="entry name" value="Sigma70_r4"/>
    <property type="match status" value="1"/>
</dbReference>
<dbReference type="Gene3D" id="1.10.1740.10">
    <property type="match status" value="1"/>
</dbReference>
<protein>
    <submittedName>
        <fullName evidence="7">Sigma-70 family RNA polymerase sigma factor</fullName>
    </submittedName>
</protein>
<dbReference type="SUPFAM" id="SSF88946">
    <property type="entry name" value="Sigma2 domain of RNA polymerase sigma factors"/>
    <property type="match status" value="1"/>
</dbReference>
<dbReference type="InterPro" id="IPR014284">
    <property type="entry name" value="RNA_pol_sigma-70_dom"/>
</dbReference>
<keyword evidence="3" id="KW-0238">DNA-binding</keyword>
<dbReference type="EMBL" id="JARULN010000034">
    <property type="protein sequence ID" value="MDG5755559.1"/>
    <property type="molecule type" value="Genomic_DNA"/>
</dbReference>
<keyword evidence="4" id="KW-0804">Transcription</keyword>
<sequence>MKPATFEEALRLYEKMIINQMKKLSLYKDYDMYYQCGVIGLWYAYERYEEGKGDFSAYALRTVRGYLLSELHREKRSEQRFVNLEESRDPVCVQEEGIDSYVSCLEDRERQVIVDKFVYGFSIGEIAANMELNQNQARYLYRRALKAMREQESR</sequence>
<dbReference type="RefSeq" id="WP_124565906.1">
    <property type="nucleotide sequence ID" value="NZ_JARRRY010000034.1"/>
</dbReference>
<dbReference type="InterPro" id="IPR007627">
    <property type="entry name" value="RNA_pol_sigma70_r2"/>
</dbReference>
<dbReference type="NCBIfam" id="NF005248">
    <property type="entry name" value="PRK06759.1"/>
    <property type="match status" value="1"/>
</dbReference>
<accession>A0ABT6H8G6</accession>
<name>A0ABT6H8G6_9BACI</name>
<keyword evidence="2" id="KW-0731">Sigma factor</keyword>
<reference evidence="7 8" key="1">
    <citation type="submission" date="2023-04" db="EMBL/GenBank/DDBJ databases">
        <title>Ectobacillus antri isolated from activated sludge.</title>
        <authorList>
            <person name="Yan P."/>
            <person name="Liu X."/>
        </authorList>
    </citation>
    <scope>NUCLEOTIDE SEQUENCE [LARGE SCALE GENOMIC DNA]</scope>
    <source>
        <strain evidence="7 8">C18H</strain>
    </source>
</reference>
<dbReference type="NCBIfam" id="TIGR02937">
    <property type="entry name" value="sigma70-ECF"/>
    <property type="match status" value="1"/>
</dbReference>
<dbReference type="Pfam" id="PF04542">
    <property type="entry name" value="Sigma70_r2"/>
    <property type="match status" value="1"/>
</dbReference>
<evidence type="ECO:0000259" key="6">
    <source>
        <dbReference type="Pfam" id="PF04545"/>
    </source>
</evidence>
<organism evidence="7 8">
    <name type="scientific">Ectobacillus antri</name>
    <dbReference type="NCBI Taxonomy" id="2486280"/>
    <lineage>
        <taxon>Bacteria</taxon>
        <taxon>Bacillati</taxon>
        <taxon>Bacillota</taxon>
        <taxon>Bacilli</taxon>
        <taxon>Bacillales</taxon>
        <taxon>Bacillaceae</taxon>
        <taxon>Ectobacillus</taxon>
    </lineage>
</organism>
<evidence type="ECO:0000313" key="7">
    <source>
        <dbReference type="EMBL" id="MDG5755559.1"/>
    </source>
</evidence>
<dbReference type="InterPro" id="IPR007630">
    <property type="entry name" value="RNA_pol_sigma70_r4"/>
</dbReference>
<keyword evidence="1" id="KW-0805">Transcription regulation</keyword>
<dbReference type="InterPro" id="IPR013324">
    <property type="entry name" value="RNA_pol_sigma_r3/r4-like"/>
</dbReference>
<dbReference type="Gene3D" id="1.10.10.10">
    <property type="entry name" value="Winged helix-like DNA-binding domain superfamily/Winged helix DNA-binding domain"/>
    <property type="match status" value="1"/>
</dbReference>
<keyword evidence="8" id="KW-1185">Reference proteome</keyword>
<evidence type="ECO:0000256" key="1">
    <source>
        <dbReference type="ARBA" id="ARBA00023015"/>
    </source>
</evidence>
<feature type="domain" description="RNA polymerase sigma-70 region 2" evidence="5">
    <location>
        <begin position="34"/>
        <end position="76"/>
    </location>
</feature>
<evidence type="ECO:0000256" key="4">
    <source>
        <dbReference type="ARBA" id="ARBA00023163"/>
    </source>
</evidence>
<evidence type="ECO:0000313" key="8">
    <source>
        <dbReference type="Proteomes" id="UP001218246"/>
    </source>
</evidence>
<gene>
    <name evidence="7" type="ORF">P6P90_16835</name>
</gene>
<comment type="caution">
    <text evidence="7">The sequence shown here is derived from an EMBL/GenBank/DDBJ whole genome shotgun (WGS) entry which is preliminary data.</text>
</comment>
<dbReference type="SUPFAM" id="SSF88659">
    <property type="entry name" value="Sigma3 and sigma4 domains of RNA polymerase sigma factors"/>
    <property type="match status" value="1"/>
</dbReference>
<evidence type="ECO:0000259" key="5">
    <source>
        <dbReference type="Pfam" id="PF04542"/>
    </source>
</evidence>
<dbReference type="InterPro" id="IPR036388">
    <property type="entry name" value="WH-like_DNA-bd_sf"/>
</dbReference>
<proteinExistence type="predicted"/>
<feature type="domain" description="RNA polymerase sigma-70 region 4" evidence="6">
    <location>
        <begin position="104"/>
        <end position="150"/>
    </location>
</feature>
<evidence type="ECO:0000256" key="3">
    <source>
        <dbReference type="ARBA" id="ARBA00023125"/>
    </source>
</evidence>
<dbReference type="InterPro" id="IPR013325">
    <property type="entry name" value="RNA_pol_sigma_r2"/>
</dbReference>
<evidence type="ECO:0000256" key="2">
    <source>
        <dbReference type="ARBA" id="ARBA00023082"/>
    </source>
</evidence>